<feature type="transmembrane region" description="Helical" evidence="6">
    <location>
        <begin position="6"/>
        <end position="23"/>
    </location>
</feature>
<dbReference type="InterPro" id="IPR003416">
    <property type="entry name" value="MgtC/SapB/SrpB/YhiD_fam"/>
</dbReference>
<evidence type="ECO:0000313" key="8">
    <source>
        <dbReference type="EMBL" id="VVC04564.1"/>
    </source>
</evidence>
<dbReference type="PANTHER" id="PTHR33778:SF1">
    <property type="entry name" value="MAGNESIUM TRANSPORTER YHID-RELATED"/>
    <property type="match status" value="1"/>
</dbReference>
<dbReference type="AlphaFoldDB" id="A0A5E4LRF2"/>
<proteinExistence type="predicted"/>
<dbReference type="Proteomes" id="UP000789941">
    <property type="component" value="Unassembled WGS sequence"/>
</dbReference>
<dbReference type="InterPro" id="IPR049177">
    <property type="entry name" value="MgtC_SapB_SrpB_YhiD_N"/>
</dbReference>
<dbReference type="EMBL" id="CABMJJ010000009">
    <property type="protein sequence ID" value="VVC04564.1"/>
    <property type="molecule type" value="Genomic_DNA"/>
</dbReference>
<feature type="transmembrane region" description="Helical" evidence="6">
    <location>
        <begin position="67"/>
        <end position="84"/>
    </location>
</feature>
<evidence type="ECO:0000256" key="2">
    <source>
        <dbReference type="ARBA" id="ARBA00022475"/>
    </source>
</evidence>
<dbReference type="PANTHER" id="PTHR33778">
    <property type="entry name" value="PROTEIN MGTC"/>
    <property type="match status" value="1"/>
</dbReference>
<feature type="transmembrane region" description="Helical" evidence="6">
    <location>
        <begin position="96"/>
        <end position="129"/>
    </location>
</feature>
<dbReference type="Pfam" id="PF02308">
    <property type="entry name" value="MgtC"/>
    <property type="match status" value="1"/>
</dbReference>
<comment type="caution">
    <text evidence="8">The sequence shown here is derived from an EMBL/GenBank/DDBJ whole genome shotgun (WGS) entry which is preliminary data.</text>
</comment>
<comment type="subcellular location">
    <subcellularLocation>
        <location evidence="1">Cell membrane</location>
        <topology evidence="1">Multi-pass membrane protein</topology>
    </subcellularLocation>
</comment>
<dbReference type="PRINTS" id="PR01837">
    <property type="entry name" value="MGTCSAPBPROT"/>
</dbReference>
<evidence type="ECO:0000256" key="1">
    <source>
        <dbReference type="ARBA" id="ARBA00004651"/>
    </source>
</evidence>
<accession>A0A5E4LRF2</accession>
<organism evidence="8 9">
    <name type="scientific">Candidatus Bilamarchaeum dharawalense</name>
    <dbReference type="NCBI Taxonomy" id="2885759"/>
    <lineage>
        <taxon>Archaea</taxon>
        <taxon>Candidatus Micrarchaeota</taxon>
        <taxon>Candidatus Micrarchaeia</taxon>
        <taxon>Candidatus Anstonellales</taxon>
        <taxon>Candidatus Bilamarchaeaceae</taxon>
        <taxon>Candidatus Bilamarchaeum</taxon>
    </lineage>
</organism>
<name>A0A5E4LRF2_9ARCH</name>
<feature type="transmembrane region" description="Helical" evidence="6">
    <location>
        <begin position="35"/>
        <end position="55"/>
    </location>
</feature>
<keyword evidence="5 6" id="KW-0472">Membrane</keyword>
<evidence type="ECO:0000256" key="5">
    <source>
        <dbReference type="ARBA" id="ARBA00023136"/>
    </source>
</evidence>
<keyword evidence="4 6" id="KW-1133">Transmembrane helix</keyword>
<keyword evidence="2" id="KW-1003">Cell membrane</keyword>
<keyword evidence="3 6" id="KW-0812">Transmembrane</keyword>
<gene>
    <name evidence="8" type="ORF">LFW2832_01046</name>
</gene>
<reference evidence="8 9" key="1">
    <citation type="submission" date="2019-08" db="EMBL/GenBank/DDBJ databases">
        <authorList>
            <person name="Vazquez-Campos X."/>
        </authorList>
    </citation>
    <scope>NUCLEOTIDE SEQUENCE [LARGE SCALE GENOMIC DNA]</scope>
    <source>
        <strain evidence="8">LFW-283_2</strain>
    </source>
</reference>
<evidence type="ECO:0000259" key="7">
    <source>
        <dbReference type="Pfam" id="PF02308"/>
    </source>
</evidence>
<evidence type="ECO:0000256" key="6">
    <source>
        <dbReference type="SAM" id="Phobius"/>
    </source>
</evidence>
<protein>
    <submittedName>
        <fullName evidence="8">MgtC family protein</fullName>
    </submittedName>
</protein>
<evidence type="ECO:0000256" key="4">
    <source>
        <dbReference type="ARBA" id="ARBA00022989"/>
    </source>
</evidence>
<feature type="domain" description="MgtC/SapB/SrpB/YhiD N-terminal" evidence="7">
    <location>
        <begin position="11"/>
        <end position="136"/>
    </location>
</feature>
<sequence>MLNEFEIVIRLIASVIIGLLIGLSRRRKPAGIRTFALISLGSAIFTLVSIADMFSLAAPNTFDPTRIIAQIVAGVGFLGLGVIWRNGINKPAGLTTAAAIWVTASVGVLAGLGMWIETIVGTILILAILYSKEPLMKAHIED</sequence>
<evidence type="ECO:0000313" key="9">
    <source>
        <dbReference type="Proteomes" id="UP000789941"/>
    </source>
</evidence>
<evidence type="ECO:0000256" key="3">
    <source>
        <dbReference type="ARBA" id="ARBA00022692"/>
    </source>
</evidence>
<dbReference type="GO" id="GO:0005886">
    <property type="term" value="C:plasma membrane"/>
    <property type="evidence" value="ECO:0007669"/>
    <property type="project" value="UniProtKB-SubCell"/>
</dbReference>